<feature type="compositionally biased region" description="Low complexity" evidence="2">
    <location>
        <begin position="12"/>
        <end position="26"/>
    </location>
</feature>
<evidence type="ECO:0000313" key="3">
    <source>
        <dbReference type="EMBL" id="KAJ8437614.1"/>
    </source>
</evidence>
<feature type="region of interest" description="Disordered" evidence="2">
    <location>
        <begin position="279"/>
        <end position="299"/>
    </location>
</feature>
<dbReference type="AlphaFoldDB" id="A0A9Q1K697"/>
<accession>A0A9Q1K697</accession>
<evidence type="ECO:0000256" key="2">
    <source>
        <dbReference type="SAM" id="MobiDB-lite"/>
    </source>
</evidence>
<protein>
    <submittedName>
        <fullName evidence="3">Uncharacterized protein</fullName>
    </submittedName>
</protein>
<feature type="region of interest" description="Disordered" evidence="2">
    <location>
        <begin position="1"/>
        <end position="61"/>
    </location>
</feature>
<dbReference type="PANTHER" id="PTHR35493">
    <property type="entry name" value="STRUCTURAL MAINTENANCE OF CHROMOSOMES PROTEIN"/>
    <property type="match status" value="1"/>
</dbReference>
<proteinExistence type="predicted"/>
<feature type="compositionally biased region" description="Polar residues" evidence="2">
    <location>
        <begin position="40"/>
        <end position="56"/>
    </location>
</feature>
<dbReference type="Proteomes" id="UP001153076">
    <property type="component" value="Unassembled WGS sequence"/>
</dbReference>
<organism evidence="3 4">
    <name type="scientific">Carnegiea gigantea</name>
    <dbReference type="NCBI Taxonomy" id="171969"/>
    <lineage>
        <taxon>Eukaryota</taxon>
        <taxon>Viridiplantae</taxon>
        <taxon>Streptophyta</taxon>
        <taxon>Embryophyta</taxon>
        <taxon>Tracheophyta</taxon>
        <taxon>Spermatophyta</taxon>
        <taxon>Magnoliopsida</taxon>
        <taxon>eudicotyledons</taxon>
        <taxon>Gunneridae</taxon>
        <taxon>Pentapetalae</taxon>
        <taxon>Caryophyllales</taxon>
        <taxon>Cactineae</taxon>
        <taxon>Cactaceae</taxon>
        <taxon>Cactoideae</taxon>
        <taxon>Echinocereeae</taxon>
        <taxon>Carnegiea</taxon>
    </lineage>
</organism>
<gene>
    <name evidence="3" type="ORF">Cgig2_005365</name>
</gene>
<keyword evidence="4" id="KW-1185">Reference proteome</keyword>
<name>A0A9Q1K697_9CARY</name>
<dbReference type="PANTHER" id="PTHR35493:SF1">
    <property type="entry name" value="STRUCTURAL MAINTENANCE OF CHROMOSOMES PROTEIN"/>
    <property type="match status" value="1"/>
</dbReference>
<evidence type="ECO:0000313" key="4">
    <source>
        <dbReference type="Proteomes" id="UP001153076"/>
    </source>
</evidence>
<feature type="coiled-coil region" evidence="1">
    <location>
        <begin position="163"/>
        <end position="260"/>
    </location>
</feature>
<keyword evidence="1" id="KW-0175">Coiled coil</keyword>
<reference evidence="3" key="1">
    <citation type="submission" date="2022-04" db="EMBL/GenBank/DDBJ databases">
        <title>Carnegiea gigantea Genome sequencing and assembly v2.</title>
        <authorList>
            <person name="Copetti D."/>
            <person name="Sanderson M.J."/>
            <person name="Burquez A."/>
            <person name="Wojciechowski M.F."/>
        </authorList>
    </citation>
    <scope>NUCLEOTIDE SEQUENCE</scope>
    <source>
        <strain evidence="3">SGP5-SGP5p</strain>
        <tissue evidence="3">Aerial part</tissue>
    </source>
</reference>
<sequence>MSSGAIAKAAASRYSSFDSQSSTSSSIDLKPSSKLKSFRKNSPATSNGASRTNTTDAIVKANKVRNDQNFASMVKKFMEKRSISKTKTTTDRQLPLIVPADFIAEDLKRSARKASNLTTLPKKLFGKIGGSTEKNAKALTEVKTNTRTLAMVLRSERELLSLNKDHQTHIAQLEASLEDRNQEVEKLKDLCLKQRAEIKALKSAILFPDEMNSQLQVLLDQQGSELKQARQVIPSLQRQISSLTGQLQSLSEDLAEVKAVKYTDGKFNSPVFNQEEAANSLDFSSDDDPATPDSPDDMLLKDMNPCLTPCYSKMKSKDYGTTSHDCPDNEEAYEGYLKGRKLSQSSQRHTGLRAGSSTTRAHAAFCRSDESKYRYGKGMGNQVL</sequence>
<comment type="caution">
    <text evidence="3">The sequence shown here is derived from an EMBL/GenBank/DDBJ whole genome shotgun (WGS) entry which is preliminary data.</text>
</comment>
<dbReference type="EMBL" id="JAKOGI010000291">
    <property type="protein sequence ID" value="KAJ8437614.1"/>
    <property type="molecule type" value="Genomic_DNA"/>
</dbReference>
<evidence type="ECO:0000256" key="1">
    <source>
        <dbReference type="SAM" id="Coils"/>
    </source>
</evidence>
<dbReference type="OrthoDB" id="760436at2759"/>
<feature type="compositionally biased region" description="Acidic residues" evidence="2">
    <location>
        <begin position="284"/>
        <end position="296"/>
    </location>
</feature>